<dbReference type="PANTHER" id="PTHR47583:SF1">
    <property type="entry name" value="ADENINE NUCLEOTIDE ALPHA HYDROLASES-LIKE SUPERFAMILY PROTEIN"/>
    <property type="match status" value="1"/>
</dbReference>
<dbReference type="EMBL" id="SMOL01000004">
    <property type="protein sequence ID" value="KAB2635641.1"/>
    <property type="molecule type" value="Genomic_DNA"/>
</dbReference>
<dbReference type="InterPro" id="IPR006016">
    <property type="entry name" value="UspA"/>
</dbReference>
<dbReference type="SUPFAM" id="SSF52402">
    <property type="entry name" value="Adenine nucleotide alpha hydrolases-like"/>
    <property type="match status" value="1"/>
</dbReference>
<reference evidence="3 4" key="1">
    <citation type="submission" date="2019-09" db="EMBL/GenBank/DDBJ databases">
        <authorList>
            <person name="Ou C."/>
        </authorList>
    </citation>
    <scope>NUCLEOTIDE SEQUENCE [LARGE SCALE GENOMIC DNA]</scope>
    <source>
        <strain evidence="3">S2</strain>
        <tissue evidence="3">Leaf</tissue>
    </source>
</reference>
<comment type="caution">
    <text evidence="3">The sequence shown here is derived from an EMBL/GenBank/DDBJ whole genome shotgun (WGS) entry which is preliminary data.</text>
</comment>
<reference evidence="3 4" key="3">
    <citation type="submission" date="2019-11" db="EMBL/GenBank/DDBJ databases">
        <title>A de novo genome assembly of a pear dwarfing rootstock.</title>
        <authorList>
            <person name="Wang F."/>
            <person name="Wang J."/>
            <person name="Li S."/>
            <person name="Zhang Y."/>
            <person name="Fang M."/>
            <person name="Ma L."/>
            <person name="Zhao Y."/>
            <person name="Jiang S."/>
        </authorList>
    </citation>
    <scope>NUCLEOTIDE SEQUENCE [LARGE SCALE GENOMIC DNA]</scope>
    <source>
        <strain evidence="3">S2</strain>
        <tissue evidence="3">Leaf</tissue>
    </source>
</reference>
<sequence length="253" mass="27497">MALETVKQDEEVYRRREVQLLQIAELEREKLVRRRGRDIVIAVDHGPNSKHAFDWPLIHFCRLADTIHLVHAVSNVKNEIVYNASQGLMQKLAMEAFEVAMVRTSARIVEGDPGKVICKEAERVKPAAVILGTRGRGFIQSVLQGSVSEYCMRNCKSAPVVIVPGKEAGDESMILLAELMGVGNVRTRRGLGDEGFVGSWVESKSISVEGAGEVGSVVVGGWTGEVATWEEGMEVEVGEVAVWEGGVVSRGGG</sequence>
<accession>A0A5N5IAP7</accession>
<evidence type="ECO:0000313" key="3">
    <source>
        <dbReference type="EMBL" id="KAB2635641.1"/>
    </source>
</evidence>
<gene>
    <name evidence="2" type="ORF">D8674_026001</name>
    <name evidence="3" type="ORF">D8674_026175</name>
</gene>
<reference evidence="4" key="2">
    <citation type="submission" date="2019-10" db="EMBL/GenBank/DDBJ databases">
        <title>A de novo genome assembly of a pear dwarfing rootstock.</title>
        <authorList>
            <person name="Wang F."/>
            <person name="Wang J."/>
            <person name="Li S."/>
            <person name="Zhang Y."/>
            <person name="Fang M."/>
            <person name="Ma L."/>
            <person name="Zhao Y."/>
            <person name="Jiang S."/>
        </authorList>
    </citation>
    <scope>NUCLEOTIDE SEQUENCE [LARGE SCALE GENOMIC DNA]</scope>
</reference>
<keyword evidence="4" id="KW-1185">Reference proteome</keyword>
<protein>
    <recommendedName>
        <fullName evidence="1">UspA domain-containing protein</fullName>
    </recommendedName>
</protein>
<dbReference type="PANTHER" id="PTHR47583">
    <property type="entry name" value="ADENINE NUCLEOTIDE ALPHA HYDROLASES-LIKE SUPERFAMILY PROTEIN"/>
    <property type="match status" value="1"/>
</dbReference>
<evidence type="ECO:0000313" key="4">
    <source>
        <dbReference type="Proteomes" id="UP000327157"/>
    </source>
</evidence>
<dbReference type="AlphaFoldDB" id="A0A5N5IAP7"/>
<dbReference type="EMBL" id="SMOL01000004">
    <property type="protein sequence ID" value="KAB2635467.1"/>
    <property type="molecule type" value="Genomic_DNA"/>
</dbReference>
<dbReference type="InterPro" id="IPR014729">
    <property type="entry name" value="Rossmann-like_a/b/a_fold"/>
</dbReference>
<dbReference type="CDD" id="cd23659">
    <property type="entry name" value="USP_At3g01520-like"/>
    <property type="match status" value="1"/>
</dbReference>
<evidence type="ECO:0000259" key="1">
    <source>
        <dbReference type="Pfam" id="PF00582"/>
    </source>
</evidence>
<name>A0A5N5IAP7_9ROSA</name>
<dbReference type="OrthoDB" id="843225at2759"/>
<dbReference type="Pfam" id="PF00582">
    <property type="entry name" value="Usp"/>
    <property type="match status" value="1"/>
</dbReference>
<feature type="domain" description="UspA" evidence="1">
    <location>
        <begin position="37"/>
        <end position="164"/>
    </location>
</feature>
<evidence type="ECO:0000313" key="2">
    <source>
        <dbReference type="EMBL" id="KAB2635467.1"/>
    </source>
</evidence>
<dbReference type="Gene3D" id="3.40.50.620">
    <property type="entry name" value="HUPs"/>
    <property type="match status" value="1"/>
</dbReference>
<dbReference type="Proteomes" id="UP000327157">
    <property type="component" value="Chromosome 5"/>
</dbReference>
<proteinExistence type="predicted"/>
<organism evidence="3 4">
    <name type="scientific">Pyrus ussuriensis x Pyrus communis</name>
    <dbReference type="NCBI Taxonomy" id="2448454"/>
    <lineage>
        <taxon>Eukaryota</taxon>
        <taxon>Viridiplantae</taxon>
        <taxon>Streptophyta</taxon>
        <taxon>Embryophyta</taxon>
        <taxon>Tracheophyta</taxon>
        <taxon>Spermatophyta</taxon>
        <taxon>Magnoliopsida</taxon>
        <taxon>eudicotyledons</taxon>
        <taxon>Gunneridae</taxon>
        <taxon>Pentapetalae</taxon>
        <taxon>rosids</taxon>
        <taxon>fabids</taxon>
        <taxon>Rosales</taxon>
        <taxon>Rosaceae</taxon>
        <taxon>Amygdaloideae</taxon>
        <taxon>Maleae</taxon>
        <taxon>Pyrus</taxon>
    </lineage>
</organism>